<keyword evidence="2" id="KW-1185">Reference proteome</keyword>
<feature type="non-terminal residue" evidence="1">
    <location>
        <position position="53"/>
    </location>
</feature>
<sequence>MDRDRRFADESLVENSLTQCSAIKGGLSTAHDHFRSLIEFRLSASLLHDDPFS</sequence>
<protein>
    <submittedName>
        <fullName evidence="1">Uncharacterized protein</fullName>
    </submittedName>
</protein>
<comment type="caution">
    <text evidence="1">The sequence shown here is derived from an EMBL/GenBank/DDBJ whole genome shotgun (WGS) entry which is preliminary data.</text>
</comment>
<evidence type="ECO:0000313" key="2">
    <source>
        <dbReference type="Proteomes" id="UP000823775"/>
    </source>
</evidence>
<accession>A0ABS8VC54</accession>
<dbReference type="Proteomes" id="UP000823775">
    <property type="component" value="Unassembled WGS sequence"/>
</dbReference>
<name>A0ABS8VC54_DATST</name>
<dbReference type="EMBL" id="JACEIK010004163">
    <property type="protein sequence ID" value="MCD9644477.1"/>
    <property type="molecule type" value="Genomic_DNA"/>
</dbReference>
<evidence type="ECO:0000313" key="1">
    <source>
        <dbReference type="EMBL" id="MCD9644477.1"/>
    </source>
</evidence>
<proteinExistence type="predicted"/>
<reference evidence="1 2" key="1">
    <citation type="journal article" date="2021" name="BMC Genomics">
        <title>Datura genome reveals duplications of psychoactive alkaloid biosynthetic genes and high mutation rate following tissue culture.</title>
        <authorList>
            <person name="Rajewski A."/>
            <person name="Carter-House D."/>
            <person name="Stajich J."/>
            <person name="Litt A."/>
        </authorList>
    </citation>
    <scope>NUCLEOTIDE SEQUENCE [LARGE SCALE GENOMIC DNA]</scope>
    <source>
        <strain evidence="1">AR-01</strain>
    </source>
</reference>
<gene>
    <name evidence="1" type="ORF">HAX54_032695</name>
</gene>
<organism evidence="1 2">
    <name type="scientific">Datura stramonium</name>
    <name type="common">Jimsonweed</name>
    <name type="synonym">Common thornapple</name>
    <dbReference type="NCBI Taxonomy" id="4076"/>
    <lineage>
        <taxon>Eukaryota</taxon>
        <taxon>Viridiplantae</taxon>
        <taxon>Streptophyta</taxon>
        <taxon>Embryophyta</taxon>
        <taxon>Tracheophyta</taxon>
        <taxon>Spermatophyta</taxon>
        <taxon>Magnoliopsida</taxon>
        <taxon>eudicotyledons</taxon>
        <taxon>Gunneridae</taxon>
        <taxon>Pentapetalae</taxon>
        <taxon>asterids</taxon>
        <taxon>lamiids</taxon>
        <taxon>Solanales</taxon>
        <taxon>Solanaceae</taxon>
        <taxon>Solanoideae</taxon>
        <taxon>Datureae</taxon>
        <taxon>Datura</taxon>
    </lineage>
</organism>